<feature type="compositionally biased region" description="Basic and acidic residues" evidence="1">
    <location>
        <begin position="399"/>
        <end position="421"/>
    </location>
</feature>
<reference evidence="2 3" key="1">
    <citation type="journal article" date="2014" name="Mol. Plant">
        <title>Chromosome Scale Genome Assembly and Transcriptome Profiling of Nannochloropsis gaditana in Nitrogen Depletion.</title>
        <authorList>
            <person name="Corteggiani Carpinelli E."/>
            <person name="Telatin A."/>
            <person name="Vitulo N."/>
            <person name="Forcato C."/>
            <person name="D'Angelo M."/>
            <person name="Schiavon R."/>
            <person name="Vezzi A."/>
            <person name="Giacometti G.M."/>
            <person name="Morosinotto T."/>
            <person name="Valle G."/>
        </authorList>
    </citation>
    <scope>NUCLEOTIDE SEQUENCE [LARGE SCALE GENOMIC DNA]</scope>
    <source>
        <strain evidence="2 3">B-31</strain>
    </source>
</reference>
<evidence type="ECO:0000313" key="2">
    <source>
        <dbReference type="EMBL" id="EWM28920.1"/>
    </source>
</evidence>
<gene>
    <name evidence="2" type="ORF">Naga_100441g3</name>
</gene>
<feature type="compositionally biased region" description="Low complexity" evidence="1">
    <location>
        <begin position="792"/>
        <end position="811"/>
    </location>
</feature>
<feature type="region of interest" description="Disordered" evidence="1">
    <location>
        <begin position="555"/>
        <end position="641"/>
    </location>
</feature>
<dbReference type="Proteomes" id="UP000019335">
    <property type="component" value="Chromosome 4"/>
</dbReference>
<name>W7TP94_9STRA</name>
<sequence length="849" mass="89811">MSPAGKIESLEACGRGKSPATAPKHALQHATGKVQAAGGTSVFAPPPATTSHERVLDGATEGLKPDMEEREWVTWHKPWARFDNPEMACDFEAMPLEKRHDYLIQGATALDHALTPLPKMKGHRHTLEAMLQLVRDDFETQRPMSEDARLAWRSALELTRRNRGPKVDEVFKCVVDCLVFLLHTRRVPDFPRQYLERVVRGMMKDYAVGLGVNNVARLAAVFEDMTPALIRARAAALRAGAQGKKTSECFERIMDVLREEKMETQAREGQVDAITEGLSPLEREIQAHGLDVDDARVVACFVTGDPAFLSTHTLHDWMRIWKKVREKCRYLLQGDFGRKNQSVIESLVAMAGDSKSGRKQSGTASLSRKRSDETSTSGQDGFGGVEEQRKRAKGGKKTIKVEKVGPGEALKEGDSHPEEKPTAYAPFEDYQYLLLLKKRCLESPRGGEGAGIMAGNASATLSAAPVPVPEAFPSHTPTPPPSTPPPTSLPTHSHESLAPRQSAALLNTLPTAASWRQPPGRGITTGSTGMTALARGAATLRADAGAAPASFLSDVSRHGETTAGGSLSTDALMRPPHAGGAGTAPAPSISTLAKVRASSAAASSGSPTRKAATGAPKVQPPPGPPSVTTEPTTDAWAPRDSPVRSVRALLSKGKATLAPTTTVTRSLPAHSTITKAAGRQECLPAEAAATATTAHMVSFPPHVTATTTTTATPSLGTEEKVVTTTKATTASANSRDAGIPTPPSWNGPVATARAPTWPCVRPPSSPPRVMGSIPSPSLQSASVPKRDLSLGAASPSTDPTPSVTTTTATKTTTETVKSQTATALTEIVTTVTTITTTTTTTTPCEAFNA</sequence>
<feature type="region of interest" description="Disordered" evidence="1">
    <location>
        <begin position="1"/>
        <end position="25"/>
    </location>
</feature>
<accession>W7TP94</accession>
<comment type="caution">
    <text evidence="2">The sequence shown here is derived from an EMBL/GenBank/DDBJ whole genome shotgun (WGS) entry which is preliminary data.</text>
</comment>
<dbReference type="AlphaFoldDB" id="W7TP94"/>
<keyword evidence="3" id="KW-1185">Reference proteome</keyword>
<feature type="region of interest" description="Disordered" evidence="1">
    <location>
        <begin position="467"/>
        <end position="497"/>
    </location>
</feature>
<feature type="compositionally biased region" description="Pro residues" evidence="1">
    <location>
        <begin position="467"/>
        <end position="488"/>
    </location>
</feature>
<evidence type="ECO:0000256" key="1">
    <source>
        <dbReference type="SAM" id="MobiDB-lite"/>
    </source>
</evidence>
<dbReference type="OrthoDB" id="10357074at2759"/>
<feature type="compositionally biased region" description="Low complexity" evidence="1">
    <location>
        <begin position="575"/>
        <end position="587"/>
    </location>
</feature>
<organism evidence="2 3">
    <name type="scientific">Nannochloropsis gaditana</name>
    <dbReference type="NCBI Taxonomy" id="72520"/>
    <lineage>
        <taxon>Eukaryota</taxon>
        <taxon>Sar</taxon>
        <taxon>Stramenopiles</taxon>
        <taxon>Ochrophyta</taxon>
        <taxon>Eustigmatophyceae</taxon>
        <taxon>Eustigmatales</taxon>
        <taxon>Monodopsidaceae</taxon>
        <taxon>Nannochloropsis</taxon>
    </lineage>
</organism>
<protein>
    <submittedName>
        <fullName evidence="2">Uncharacterized protein</fullName>
    </submittedName>
</protein>
<dbReference type="EMBL" id="AZIL01000233">
    <property type="protein sequence ID" value="EWM28920.1"/>
    <property type="molecule type" value="Genomic_DNA"/>
</dbReference>
<feature type="region of interest" description="Disordered" evidence="1">
    <location>
        <begin position="726"/>
        <end position="811"/>
    </location>
</feature>
<evidence type="ECO:0000313" key="3">
    <source>
        <dbReference type="Proteomes" id="UP000019335"/>
    </source>
</evidence>
<proteinExistence type="predicted"/>
<feature type="region of interest" description="Disordered" evidence="1">
    <location>
        <begin position="352"/>
        <end position="423"/>
    </location>
</feature>